<sequence length="1311" mass="142312">MHAFQETNVSSSGYVNPKSFAPLPPPGGWTAAAPKGVGDKDVRSHNSENVRSSGTMKPHARPAKSGLDWDVEGVAGLSHKVNTSAASDQVRVSRTGSPARYSSARTTGRHQRAAMDVARASAAPSDTPLYESRDHFPTAELDIPQRRSGYSRPERYPKDDLYSDPPTMMMEMQKVQQLLQNTAAAAEKATATAAFAARSASLASVTGTSETLRAHTETRTGGTGPSVQMDQASQLQELQYQLDEERRARKEEREMSGTLVKRLQSQISSQESTIIGLRRKGREKNNGSTSFGGEGVYLSQEGASALPSPPPRRPYQKLASSGAVAASGEGRQASSFPVQVGIAEARMARHVAELQRAVAGVMHQIGGGRSDADLSGAWMESVKAAVRQAESEFTEDLDTIQGVALEEVKHCRARGGMGVVEKCAVVQAVTGIRRSVDAFVATLESDLRARFGMRMPREDSALQQLIPMLTDTTRAWKGRLRSIEQEVLVEVGRCDKELGACCEYMEEALASVLARAADEVMAVVKGMQTLSVLKPDEFHRIVRALEASNEEVLGLLRMLPDAVHFAVWAASHPDIWCPGSQSGAARHVSGWVETETRAAGRGERCLAERSWGASDGDRMMVVLLRPWQGDIAQEDDGSVAQALAGRADGSVAQLRAIQRTAQLVPSKLNARLKAVGELLEEALMQTPRVEATAVNGLLAVLHLHQKHLMSWEVALADVAATAARVHSSEVDALAVYIESVAQAGARRVATASREVIDGVNKMRRQEAKFVAAPSDARLALEGDGSEGAGMLAEMLQDVTRDVGQLCAALGSHITQAVNLVPESHGEMDPEVYTELSELHCEQLQGKLRSGGDLIALALEEMEDGLADSYAGPLTGPIRRLQEGSDGCQEQLQRAMSHLNSSACKVLRVGACLQRMPPPAAPCPLATIHAPAGELWGAPSEAEVQQGKPAEGRPAGRSAEGDASIRRHEEHEDVGVDVSGRGTQEKPAPLGSPEPDFEFAFESGSASRPKSPAARSFEFSRGSGGPRASISRPTSATSPKAAHRRRGVQGSTSDQHLWEHQVGDQRQRARAGSPVWGEGPGGKTPQRGELHGSQEGRLPADAAEHKAVSKDGEDSRDLFQIILSYLKTSTSRASELFKRFDKNRDGMLNKEEMRRMIRYIYPQVSQRQLRHFMLMCDLDGDGVISFSELSATLKEAKRIHGLISTSEDLSSSTHPIATAAREVLMRLHALIHTQSNHCESLFRTFDRSRDGHLTPMELRDMLRTLMPSINPNEMKYLLAHLEVMDMNKDGRISFDEFKGVLEEFKLQMKLYR</sequence>
<dbReference type="GO" id="GO:0016301">
    <property type="term" value="F:kinase activity"/>
    <property type="evidence" value="ECO:0007669"/>
    <property type="project" value="UniProtKB-KW"/>
</dbReference>
<evidence type="ECO:0000256" key="5">
    <source>
        <dbReference type="SAM" id="MobiDB-lite"/>
    </source>
</evidence>
<feature type="compositionally biased region" description="Polar residues" evidence="5">
    <location>
        <begin position="1"/>
        <end position="14"/>
    </location>
</feature>
<keyword evidence="7" id="KW-0808">Transferase</keyword>
<organism evidence="7 8">
    <name type="scientific">Cymbomonas tetramitiformis</name>
    <dbReference type="NCBI Taxonomy" id="36881"/>
    <lineage>
        <taxon>Eukaryota</taxon>
        <taxon>Viridiplantae</taxon>
        <taxon>Chlorophyta</taxon>
        <taxon>Pyramimonadophyceae</taxon>
        <taxon>Pyramimonadales</taxon>
        <taxon>Pyramimonadaceae</taxon>
        <taxon>Cymbomonas</taxon>
    </lineage>
</organism>
<feature type="compositionally biased region" description="Basic and acidic residues" evidence="5">
    <location>
        <begin position="1055"/>
        <end position="1066"/>
    </location>
</feature>
<keyword evidence="7" id="KW-0418">Kinase</keyword>
<proteinExistence type="predicted"/>
<dbReference type="InterPro" id="IPR011992">
    <property type="entry name" value="EF-hand-dom_pair"/>
</dbReference>
<dbReference type="Gene3D" id="1.10.238.10">
    <property type="entry name" value="EF-hand"/>
    <property type="match status" value="2"/>
</dbReference>
<dbReference type="EMBL" id="LGRX02033226">
    <property type="protein sequence ID" value="KAK3242152.1"/>
    <property type="molecule type" value="Genomic_DNA"/>
</dbReference>
<evidence type="ECO:0000256" key="4">
    <source>
        <dbReference type="SAM" id="Coils"/>
    </source>
</evidence>
<feature type="compositionally biased region" description="Low complexity" evidence="5">
    <location>
        <begin position="1002"/>
        <end position="1015"/>
    </location>
</feature>
<evidence type="ECO:0000313" key="8">
    <source>
        <dbReference type="Proteomes" id="UP001190700"/>
    </source>
</evidence>
<dbReference type="InterPro" id="IPR039647">
    <property type="entry name" value="EF_hand_pair_protein_CML-like"/>
</dbReference>
<dbReference type="Pfam" id="PF13499">
    <property type="entry name" value="EF-hand_7"/>
    <property type="match status" value="2"/>
</dbReference>
<feature type="region of interest" description="Disordered" evidence="5">
    <location>
        <begin position="1"/>
        <end position="66"/>
    </location>
</feature>
<feature type="region of interest" description="Disordered" evidence="5">
    <location>
        <begin position="301"/>
        <end position="323"/>
    </location>
</feature>
<dbReference type="GO" id="GO:0005509">
    <property type="term" value="F:calcium ion binding"/>
    <property type="evidence" value="ECO:0007669"/>
    <property type="project" value="InterPro"/>
</dbReference>
<keyword evidence="4" id="KW-0175">Coiled coil</keyword>
<evidence type="ECO:0000256" key="3">
    <source>
        <dbReference type="ARBA" id="ARBA00022837"/>
    </source>
</evidence>
<feature type="region of interest" description="Disordered" evidence="5">
    <location>
        <begin position="82"/>
        <end position="113"/>
    </location>
</feature>
<feature type="coiled-coil region" evidence="4">
    <location>
        <begin position="235"/>
        <end position="280"/>
    </location>
</feature>
<dbReference type="PROSITE" id="PS50222">
    <property type="entry name" value="EF_HAND_2"/>
    <property type="match status" value="4"/>
</dbReference>
<evidence type="ECO:0000256" key="1">
    <source>
        <dbReference type="ARBA" id="ARBA00022723"/>
    </source>
</evidence>
<protein>
    <submittedName>
        <fullName evidence="7">Calcium-dependent protein kinase, variant 2</fullName>
    </submittedName>
</protein>
<dbReference type="CDD" id="cd00051">
    <property type="entry name" value="EFh"/>
    <property type="match status" value="1"/>
</dbReference>
<feature type="domain" description="EF-hand" evidence="6">
    <location>
        <begin position="1271"/>
        <end position="1306"/>
    </location>
</feature>
<dbReference type="SMART" id="SM00054">
    <property type="entry name" value="EFh"/>
    <property type="match status" value="4"/>
</dbReference>
<dbReference type="SUPFAM" id="SSF47473">
    <property type="entry name" value="EF-hand"/>
    <property type="match status" value="1"/>
</dbReference>
<keyword evidence="8" id="KW-1185">Reference proteome</keyword>
<accession>A0AAE0EW13</accession>
<feature type="domain" description="EF-hand" evidence="6">
    <location>
        <begin position="1127"/>
        <end position="1162"/>
    </location>
</feature>
<dbReference type="PROSITE" id="PS00018">
    <property type="entry name" value="EF_HAND_1"/>
    <property type="match status" value="4"/>
</dbReference>
<gene>
    <name evidence="7" type="ORF">CYMTET_48138</name>
</gene>
<feature type="compositionally biased region" description="Polar residues" evidence="5">
    <location>
        <begin position="82"/>
        <end position="96"/>
    </location>
</feature>
<dbReference type="InterPro" id="IPR018247">
    <property type="entry name" value="EF_Hand_1_Ca_BS"/>
</dbReference>
<name>A0AAE0EW13_9CHLO</name>
<keyword evidence="2" id="KW-0677">Repeat</keyword>
<evidence type="ECO:0000313" key="7">
    <source>
        <dbReference type="EMBL" id="KAK3242152.1"/>
    </source>
</evidence>
<keyword evidence="1" id="KW-0479">Metal-binding</keyword>
<feature type="domain" description="EF-hand" evidence="6">
    <location>
        <begin position="1163"/>
        <end position="1198"/>
    </location>
</feature>
<dbReference type="InterPro" id="IPR002048">
    <property type="entry name" value="EF_hand_dom"/>
</dbReference>
<keyword evidence="3" id="KW-0106">Calcium</keyword>
<reference evidence="7 8" key="1">
    <citation type="journal article" date="2015" name="Genome Biol. Evol.">
        <title>Comparative Genomics of a Bacterivorous Green Alga Reveals Evolutionary Causalities and Consequences of Phago-Mixotrophic Mode of Nutrition.</title>
        <authorList>
            <person name="Burns J.A."/>
            <person name="Paasch A."/>
            <person name="Narechania A."/>
            <person name="Kim E."/>
        </authorList>
    </citation>
    <scope>NUCLEOTIDE SEQUENCE [LARGE SCALE GENOMIC DNA]</scope>
    <source>
        <strain evidence="7 8">PLY_AMNH</strain>
    </source>
</reference>
<feature type="domain" description="EF-hand" evidence="6">
    <location>
        <begin position="1232"/>
        <end position="1267"/>
    </location>
</feature>
<comment type="caution">
    <text evidence="7">The sequence shown here is derived from an EMBL/GenBank/DDBJ whole genome shotgun (WGS) entry which is preliminary data.</text>
</comment>
<dbReference type="PANTHER" id="PTHR10891">
    <property type="entry name" value="EF-HAND CALCIUM-BINDING DOMAIN CONTAINING PROTEIN"/>
    <property type="match status" value="1"/>
</dbReference>
<evidence type="ECO:0000256" key="2">
    <source>
        <dbReference type="ARBA" id="ARBA00022737"/>
    </source>
</evidence>
<feature type="compositionally biased region" description="Basic and acidic residues" evidence="5">
    <location>
        <begin position="37"/>
        <end position="48"/>
    </location>
</feature>
<feature type="region of interest" description="Disordered" evidence="5">
    <location>
        <begin position="938"/>
        <end position="1093"/>
    </location>
</feature>
<evidence type="ECO:0000259" key="6">
    <source>
        <dbReference type="PROSITE" id="PS50222"/>
    </source>
</evidence>
<feature type="compositionally biased region" description="Basic and acidic residues" evidence="5">
    <location>
        <begin position="958"/>
        <end position="973"/>
    </location>
</feature>
<dbReference type="Proteomes" id="UP001190700">
    <property type="component" value="Unassembled WGS sequence"/>
</dbReference>